<organism evidence="3 4">
    <name type="scientific">Phialophora macrospora</name>
    <dbReference type="NCBI Taxonomy" id="1851006"/>
    <lineage>
        <taxon>Eukaryota</taxon>
        <taxon>Fungi</taxon>
        <taxon>Dikarya</taxon>
        <taxon>Ascomycota</taxon>
        <taxon>Pezizomycotina</taxon>
        <taxon>Eurotiomycetes</taxon>
        <taxon>Chaetothyriomycetidae</taxon>
        <taxon>Chaetothyriales</taxon>
        <taxon>Herpotrichiellaceae</taxon>
        <taxon>Phialophora</taxon>
    </lineage>
</organism>
<feature type="region of interest" description="Disordered" evidence="1">
    <location>
        <begin position="225"/>
        <end position="258"/>
    </location>
</feature>
<keyword evidence="4" id="KW-1185">Reference proteome</keyword>
<dbReference type="EMBL" id="KN846956">
    <property type="protein sequence ID" value="KIW72376.1"/>
    <property type="molecule type" value="Genomic_DNA"/>
</dbReference>
<feature type="signal peptide" evidence="2">
    <location>
        <begin position="1"/>
        <end position="19"/>
    </location>
</feature>
<feature type="chain" id="PRO_5002240197" description="Yeast cell wall synthesis Kre9/Knh1 C-terminal domain-containing protein" evidence="2">
    <location>
        <begin position="20"/>
        <end position="285"/>
    </location>
</feature>
<gene>
    <name evidence="3" type="ORF">PV04_00574</name>
</gene>
<proteinExistence type="predicted"/>
<dbReference type="Proteomes" id="UP000054266">
    <property type="component" value="Unassembled WGS sequence"/>
</dbReference>
<feature type="region of interest" description="Disordered" evidence="1">
    <location>
        <begin position="118"/>
        <end position="145"/>
    </location>
</feature>
<evidence type="ECO:0008006" key="5">
    <source>
        <dbReference type="Google" id="ProtNLM"/>
    </source>
</evidence>
<feature type="compositionally biased region" description="Low complexity" evidence="1">
    <location>
        <begin position="120"/>
        <end position="145"/>
    </location>
</feature>
<accession>A0A0D2D489</accession>
<evidence type="ECO:0000313" key="3">
    <source>
        <dbReference type="EMBL" id="KIW72376.1"/>
    </source>
</evidence>
<evidence type="ECO:0000256" key="1">
    <source>
        <dbReference type="SAM" id="MobiDB-lite"/>
    </source>
</evidence>
<keyword evidence="2" id="KW-0732">Signal</keyword>
<evidence type="ECO:0000256" key="2">
    <source>
        <dbReference type="SAM" id="SignalP"/>
    </source>
</evidence>
<evidence type="ECO:0000313" key="4">
    <source>
        <dbReference type="Proteomes" id="UP000054266"/>
    </source>
</evidence>
<name>A0A0D2D489_9EURO</name>
<dbReference type="HOGENOM" id="CLU_1057673_0_0_1"/>
<dbReference type="AlphaFoldDB" id="A0A0D2D489"/>
<reference evidence="3 4" key="1">
    <citation type="submission" date="2015-01" db="EMBL/GenBank/DDBJ databases">
        <title>The Genome Sequence of Capronia semiimmersa CBS27337.</title>
        <authorList>
            <consortium name="The Broad Institute Genomics Platform"/>
            <person name="Cuomo C."/>
            <person name="de Hoog S."/>
            <person name="Gorbushina A."/>
            <person name="Stielow B."/>
            <person name="Teixiera M."/>
            <person name="Abouelleil A."/>
            <person name="Chapman S.B."/>
            <person name="Priest M."/>
            <person name="Young S.K."/>
            <person name="Wortman J."/>
            <person name="Nusbaum C."/>
            <person name="Birren B."/>
        </authorList>
    </citation>
    <scope>NUCLEOTIDE SEQUENCE [LARGE SCALE GENOMIC DNA]</scope>
    <source>
        <strain evidence="3 4">CBS 27337</strain>
    </source>
</reference>
<sequence>MPHLAAAVALGIFAYKAMAQTATFDPPITFASVTAGEVEVIGWTVGDGTPVSLFLGNTTWNMGIFENKPATDATFDWLVTVPADFVAGNYALALVQSGVMEFSPLFSVIIPDGYMPPPADSSTTSSMPPATTTTSTSLTMTTTTSSFSGNMTDGPILISTSTTTTASAAPIVTITVWDPECGCHKKTEIPATAVSTASGVPGSQYTWWDHECGCRKTAMVPAPTTAQGGKPYTAPAGGNVPVAPSATPSSPTPASPSHAAFTGAANKLGKSSVAGLGLIAAAFLA</sequence>
<protein>
    <recommendedName>
        <fullName evidence="5">Yeast cell wall synthesis Kre9/Knh1 C-terminal domain-containing protein</fullName>
    </recommendedName>
</protein>